<sequence length="186" mass="20735">MKAITSLYSNTLVSGVNNRSSFPKPRTYPAAAAEIISVLMTTPAKPKVTVLKNNLLLELQKLTKSLRAQVRNSVALIKFLHSKKTDYAVPEAATGAAPAGKPSSFGESLTFRFSTDPEAFTLFTETLLRKSYFLHHSAEVDPEHQLLKVRVAESRLPELEQELSIVFENIKPVNYLETYLLRKQTA</sequence>
<proteinExistence type="predicted"/>
<dbReference type="KEGG" id="aswu:HUW51_03795"/>
<protein>
    <submittedName>
        <fullName evidence="1">Uncharacterized protein</fullName>
    </submittedName>
</protein>
<reference evidence="1 2" key="1">
    <citation type="journal article" date="2018" name="Int. J. Syst. Evol. Microbiol.">
        <title>Adhaeribacter swui sp. nov., isolated from wet mud.</title>
        <authorList>
            <person name="Kim D.U."/>
            <person name="Kim K.W."/>
            <person name="Kang M.S."/>
            <person name="Kim J.Y."/>
            <person name="Jang J.H."/>
            <person name="Kim M.K."/>
        </authorList>
    </citation>
    <scope>NUCLEOTIDE SEQUENCE [LARGE SCALE GENOMIC DNA]</scope>
    <source>
        <strain evidence="1 2">KCTC 52873</strain>
    </source>
</reference>
<organism evidence="1 2">
    <name type="scientific">Adhaeribacter swui</name>
    <dbReference type="NCBI Taxonomy" id="2086471"/>
    <lineage>
        <taxon>Bacteria</taxon>
        <taxon>Pseudomonadati</taxon>
        <taxon>Bacteroidota</taxon>
        <taxon>Cytophagia</taxon>
        <taxon>Cytophagales</taxon>
        <taxon>Hymenobacteraceae</taxon>
        <taxon>Adhaeribacter</taxon>
    </lineage>
</organism>
<gene>
    <name evidence="1" type="ORF">HUW51_03795</name>
</gene>
<evidence type="ECO:0000313" key="1">
    <source>
        <dbReference type="EMBL" id="QNF31885.1"/>
    </source>
</evidence>
<dbReference type="Proteomes" id="UP000515237">
    <property type="component" value="Chromosome"/>
</dbReference>
<keyword evidence="2" id="KW-1185">Reference proteome</keyword>
<name>A0A7G7G401_9BACT</name>
<evidence type="ECO:0000313" key="2">
    <source>
        <dbReference type="Proteomes" id="UP000515237"/>
    </source>
</evidence>
<dbReference type="EMBL" id="CP055156">
    <property type="protein sequence ID" value="QNF31885.1"/>
    <property type="molecule type" value="Genomic_DNA"/>
</dbReference>
<dbReference type="RefSeq" id="WP_185272668.1">
    <property type="nucleotide sequence ID" value="NZ_CP055156.1"/>
</dbReference>
<accession>A0A7G7G401</accession>
<dbReference type="AlphaFoldDB" id="A0A7G7G401"/>